<proteinExistence type="predicted"/>
<organism evidence="1 2">
    <name type="scientific">Desulfomarina profundi</name>
    <dbReference type="NCBI Taxonomy" id="2772557"/>
    <lineage>
        <taxon>Bacteria</taxon>
        <taxon>Pseudomonadati</taxon>
        <taxon>Thermodesulfobacteriota</taxon>
        <taxon>Desulfobulbia</taxon>
        <taxon>Desulfobulbales</taxon>
        <taxon>Desulfobulbaceae</taxon>
        <taxon>Desulfomarina</taxon>
    </lineage>
</organism>
<accession>A0A8D5JCW0</accession>
<dbReference type="AlphaFoldDB" id="A0A8D5JCW0"/>
<sequence length="134" mass="14798">MNAPYMAGRISMRNIFPDRIVSSPALRARKTARSIAAGIGYRKGKIIYDRGLYFSGFSYFLSVAECYLNKVDRIFMVGHNSVITDVAEYLSGETFDNIPTCGIVGIAFRGKSGFQQAGGKGSLLFFDYPKKISL</sequence>
<dbReference type="InterPro" id="IPR013078">
    <property type="entry name" value="His_Pase_superF_clade-1"/>
</dbReference>
<gene>
    <name evidence="1" type="ORF">DGMP_08610</name>
</gene>
<dbReference type="EMBL" id="AP024086">
    <property type="protein sequence ID" value="BCL60168.1"/>
    <property type="molecule type" value="Genomic_DNA"/>
</dbReference>
<dbReference type="Proteomes" id="UP000826725">
    <property type="component" value="Chromosome"/>
</dbReference>
<name>A0A8D5JCW0_9BACT</name>
<dbReference type="KEGG" id="dbk:DGMP_08610"/>
<dbReference type="CDD" id="cd07067">
    <property type="entry name" value="HP_PGM_like"/>
    <property type="match status" value="1"/>
</dbReference>
<evidence type="ECO:0000313" key="1">
    <source>
        <dbReference type="EMBL" id="BCL60168.1"/>
    </source>
</evidence>
<protein>
    <recommendedName>
        <fullName evidence="3">Histidine phosphatase family protein</fullName>
    </recommendedName>
</protein>
<reference evidence="1" key="1">
    <citation type="submission" date="2020-09" db="EMBL/GenBank/DDBJ databases">
        <title>Desulfogranum mesoprofundum gen. nov., sp. nov., a novel mesophilic, sulfate-reducing chemolithoautotroph isolated from a deep-sea hydrothermal vent chimney in the Suiyo Seamount.</title>
        <authorList>
            <person name="Hashimoto Y."/>
            <person name="Nakagawa S."/>
        </authorList>
    </citation>
    <scope>NUCLEOTIDE SEQUENCE</scope>
    <source>
        <strain evidence="1">KT2</strain>
    </source>
</reference>
<keyword evidence="2" id="KW-1185">Reference proteome</keyword>
<evidence type="ECO:0000313" key="2">
    <source>
        <dbReference type="Proteomes" id="UP000826725"/>
    </source>
</evidence>
<evidence type="ECO:0008006" key="3">
    <source>
        <dbReference type="Google" id="ProtNLM"/>
    </source>
</evidence>